<keyword evidence="3" id="KW-1185">Reference proteome</keyword>
<name>A0ABS1CPH3_9GAMM</name>
<dbReference type="EMBL" id="NRRV01000126">
    <property type="protein sequence ID" value="MBK1633831.1"/>
    <property type="molecule type" value="Genomic_DNA"/>
</dbReference>
<reference evidence="2 3" key="1">
    <citation type="journal article" date="2020" name="Microorganisms">
        <title>Osmotic Adaptation and Compatible Solute Biosynthesis of Phototrophic Bacteria as Revealed from Genome Analyses.</title>
        <authorList>
            <person name="Imhoff J.F."/>
            <person name="Rahn T."/>
            <person name="Kunzel S."/>
            <person name="Keller A."/>
            <person name="Neulinger S.C."/>
        </authorList>
    </citation>
    <scope>NUCLEOTIDE SEQUENCE [LARGE SCALE GENOMIC DNA]</scope>
    <source>
        <strain evidence="2 3">DSM 6210</strain>
    </source>
</reference>
<dbReference type="InterPro" id="IPR005302">
    <property type="entry name" value="MoCF_Sase_C"/>
</dbReference>
<evidence type="ECO:0000259" key="1">
    <source>
        <dbReference type="PROSITE" id="PS51340"/>
    </source>
</evidence>
<proteinExistence type="predicted"/>
<sequence length="175" mass="18752">MMPGSLGRWLRRLRGRPAAGRLEAILLADNAGAPMQAVDSTVAIAGRGLEGDRYAAGTGWWHATDGCQVTLIHAEHLARAARKSGLDVSDGRHRRNLVVSGLAGVELRGRRLRIGTALFAWHRVRPPCGYLDQVSGRGTAKALGKRAGICLTVIEGGRLNVHDPVHLKKGSEPFS</sequence>
<dbReference type="PANTHER" id="PTHR36930">
    <property type="entry name" value="METAL-SULFUR CLUSTER BIOSYNTHESIS PROTEINS YUAD-RELATED"/>
    <property type="match status" value="1"/>
</dbReference>
<dbReference type="Pfam" id="PF03473">
    <property type="entry name" value="MOSC"/>
    <property type="match status" value="1"/>
</dbReference>
<gene>
    <name evidence="2" type="ORF">CKO31_24475</name>
</gene>
<dbReference type="Proteomes" id="UP000748752">
    <property type="component" value="Unassembled WGS sequence"/>
</dbReference>
<organism evidence="2 3">
    <name type="scientific">Thiohalocapsa halophila</name>
    <dbReference type="NCBI Taxonomy" id="69359"/>
    <lineage>
        <taxon>Bacteria</taxon>
        <taxon>Pseudomonadati</taxon>
        <taxon>Pseudomonadota</taxon>
        <taxon>Gammaproteobacteria</taxon>
        <taxon>Chromatiales</taxon>
        <taxon>Chromatiaceae</taxon>
        <taxon>Thiohalocapsa</taxon>
    </lineage>
</organism>
<feature type="domain" description="MOSC" evidence="1">
    <location>
        <begin position="36"/>
        <end position="168"/>
    </location>
</feature>
<evidence type="ECO:0000313" key="3">
    <source>
        <dbReference type="Proteomes" id="UP000748752"/>
    </source>
</evidence>
<dbReference type="InterPro" id="IPR011037">
    <property type="entry name" value="Pyrv_Knase-like_insert_dom_sf"/>
</dbReference>
<protein>
    <submittedName>
        <fullName evidence="2">Sulfurase</fullName>
    </submittedName>
</protein>
<dbReference type="PROSITE" id="PS51340">
    <property type="entry name" value="MOSC"/>
    <property type="match status" value="1"/>
</dbReference>
<dbReference type="SUPFAM" id="SSF50800">
    <property type="entry name" value="PK beta-barrel domain-like"/>
    <property type="match status" value="1"/>
</dbReference>
<dbReference type="InterPro" id="IPR052716">
    <property type="entry name" value="MOSC_domain"/>
</dbReference>
<evidence type="ECO:0000313" key="2">
    <source>
        <dbReference type="EMBL" id="MBK1633831.1"/>
    </source>
</evidence>
<dbReference type="PANTHER" id="PTHR36930:SF1">
    <property type="entry name" value="MOSC DOMAIN-CONTAINING PROTEIN"/>
    <property type="match status" value="1"/>
</dbReference>
<comment type="caution">
    <text evidence="2">The sequence shown here is derived from an EMBL/GenBank/DDBJ whole genome shotgun (WGS) entry which is preliminary data.</text>
</comment>
<accession>A0ABS1CPH3</accession>
<dbReference type="Gene3D" id="2.40.33.20">
    <property type="entry name" value="PK beta-barrel domain-like"/>
    <property type="match status" value="1"/>
</dbReference>